<dbReference type="InterPro" id="IPR009964">
    <property type="entry name" value="DUF1491"/>
</dbReference>
<evidence type="ECO:0000313" key="1">
    <source>
        <dbReference type="EMBL" id="AQS42042.1"/>
    </source>
</evidence>
<dbReference type="KEGG" id="thd:BHV28_13590"/>
<dbReference type="EMBL" id="CP017315">
    <property type="protein sequence ID" value="AQS42042.1"/>
    <property type="molecule type" value="Genomic_DNA"/>
</dbReference>
<reference evidence="1 2" key="1">
    <citation type="journal article" date="2010" name="Science">
        <title>Genomic comparison of the ants Camponotus floridanus and Harpegnathos saltator.</title>
        <authorList>
            <person name="Bonasio R."/>
            <person name="Zhang G."/>
            <person name="Ye C."/>
            <person name="Mutti N.S."/>
            <person name="Fang X."/>
            <person name="Qin N."/>
            <person name="Donahue G."/>
            <person name="Yang P."/>
            <person name="Li Q."/>
            <person name="Li C."/>
            <person name="Zhang P."/>
            <person name="Huang Z."/>
            <person name="Berger S.L."/>
            <person name="Reinberg D."/>
            <person name="Wang J."/>
            <person name="Liebig J."/>
        </authorList>
    </citation>
    <scope>NUCLEOTIDE SEQUENCE [LARGE SCALE GENOMIC DNA]</scope>
    <source>
        <strain evidence="1 2">Hsal</strain>
    </source>
</reference>
<dbReference type="Proteomes" id="UP000188912">
    <property type="component" value="Chromosome"/>
</dbReference>
<protein>
    <recommendedName>
        <fullName evidence="3">DUF1491 family protein</fullName>
    </recommendedName>
</protein>
<name>A0A1U9JVY8_9HYPH</name>
<evidence type="ECO:0008006" key="3">
    <source>
        <dbReference type="Google" id="ProtNLM"/>
    </source>
</evidence>
<dbReference type="AlphaFoldDB" id="A0A1U9JVY8"/>
<organism evidence="1 2">
    <name type="scientific">Candidatus Tokpelaia hoelldobleri</name>
    <dbReference type="NCBI Taxonomy" id="1902579"/>
    <lineage>
        <taxon>Bacteria</taxon>
        <taxon>Pseudomonadati</taxon>
        <taxon>Pseudomonadota</taxon>
        <taxon>Alphaproteobacteria</taxon>
        <taxon>Hyphomicrobiales</taxon>
        <taxon>Candidatus Tokpelaia</taxon>
    </lineage>
</organism>
<accession>A0A1U9JVY8</accession>
<reference evidence="1 2" key="2">
    <citation type="journal article" date="2016" name="Sci. Rep.">
        <title>The genome of Rhizobiales bacteria in predatory ants reveals urease gene functions but no genes for nitrogen fixation.</title>
        <authorList>
            <person name="Neuvonen M.M."/>
            <person name="Tamarit D."/>
            <person name="Naslund K."/>
            <person name="Liebig J."/>
            <person name="Feldhaar H."/>
            <person name="Moran N.A."/>
            <person name="Guy L."/>
            <person name="Andersson S.G."/>
        </authorList>
    </citation>
    <scope>NUCLEOTIDE SEQUENCE [LARGE SCALE GENOMIC DNA]</scope>
    <source>
        <strain evidence="1 2">Hsal</strain>
    </source>
</reference>
<keyword evidence="2" id="KW-1185">Reference proteome</keyword>
<sequence>MRLISDFWIAALLRRVREQGGFGYLVRRGATEAGAIFIIHRRKDGLATLYAPAPQSAYEETGAADERRFVAAMADVEETGIAEKLQRELQFDPDIWIVELENIDNPEDFLLLPGDSVF</sequence>
<gene>
    <name evidence="1" type="ORF">BHV28_13590</name>
</gene>
<dbReference type="Pfam" id="PF07372">
    <property type="entry name" value="DUF1491"/>
    <property type="match status" value="1"/>
</dbReference>
<dbReference type="STRING" id="1902579.BHV28_13590"/>
<evidence type="ECO:0000313" key="2">
    <source>
        <dbReference type="Proteomes" id="UP000188912"/>
    </source>
</evidence>
<dbReference type="Gene3D" id="3.40.1530.20">
    <property type="entry name" value="Protein of unknown function (DUF1491)"/>
    <property type="match status" value="1"/>
</dbReference>
<proteinExistence type="predicted"/>